<name>A0A2K2U4Z7_9ACTN</name>
<feature type="domain" description="Molybdopterin oxidoreductase" evidence="6">
    <location>
        <begin position="132"/>
        <end position="507"/>
    </location>
</feature>
<dbReference type="CDD" id="cd00368">
    <property type="entry name" value="Molybdopterin-Binding"/>
    <property type="match status" value="1"/>
</dbReference>
<dbReference type="Pfam" id="PF00384">
    <property type="entry name" value="Molybdopterin"/>
    <property type="match status" value="1"/>
</dbReference>
<accession>A0A2K2U4Z7</accession>
<feature type="region of interest" description="Disordered" evidence="5">
    <location>
        <begin position="120"/>
        <end position="141"/>
    </location>
</feature>
<protein>
    <recommendedName>
        <fullName evidence="10">Molybdopterin oxidoreductase</fullName>
    </recommendedName>
</protein>
<keyword evidence="3" id="KW-0732">Signal</keyword>
<dbReference type="AlphaFoldDB" id="A0A2K2U4Z7"/>
<evidence type="ECO:0000256" key="2">
    <source>
        <dbReference type="ARBA" id="ARBA00022723"/>
    </source>
</evidence>
<sequence>MIRMDDKKGKGALSRRGFIAGATAIGAGMALAGCSGSADAEPNASGSDSAMDAAAAAAGAASCCTGCSALCAFRACLRTAENGDAGIGRFLGSAAHPESVGSLCAYGYASAEMLVSEASASGAEGEAGRGGAPLRRRDDGSFEETTWDDALARIGEALAAAKGQGRSVAVLVDECDPNGRYLYGLADALGSQRVYSYASDGGSDARCGELQAIGASRTVPDVEQARLVVVVGASSGRMTPGHAARLTAARERGAVVVLVDAMVPFGMPAVDAWVPVLPGTEAALLLAGAAALVREGLEAEGASACVEGLDAWRESLASCTPAWAARKTGASEADVEAFLARLCAAAPACAIDASCPGSLRFGNAAETARVVCALNALLGAYNVAGGTFVVPETSWDAAARHYATGSAEDEDRAADGGFVPRADGGAPLARVEAGSLFDLVEGIEAGEIGALVTGAPEVLAWACDAERAQRMLPSLDVSVSICAGQGQYARLCDFVLPRCSSFEEPGLPHVAYAQKPAVCRSAALIAPADDVRPLRDVCCGIAEAAGVESSFAQEIDARAEAFLADAGLSSEALGDSGSVQVASLGVSYGDAPLFATGSGKVELRSAACADAGALEVCGFADAANAAPENGVFRLLVAALPVTSAARASSKAVRAFVGKERLDRMLINAESARTLGIAEDDEVVVSSSSGSQTWRARLVGHIHPGAVFLPLAAVEQDDGLSPLLLVEPHATAGFGAPDLSQATVTVRKVGA</sequence>
<dbReference type="InterPro" id="IPR050612">
    <property type="entry name" value="Prok_Mopterin_Oxidored"/>
</dbReference>
<dbReference type="InterPro" id="IPR006311">
    <property type="entry name" value="TAT_signal"/>
</dbReference>
<dbReference type="PANTHER" id="PTHR43742">
    <property type="entry name" value="TRIMETHYLAMINE-N-OXIDE REDUCTASE"/>
    <property type="match status" value="1"/>
</dbReference>
<evidence type="ECO:0000256" key="5">
    <source>
        <dbReference type="SAM" id="MobiDB-lite"/>
    </source>
</evidence>
<evidence type="ECO:0000256" key="4">
    <source>
        <dbReference type="ARBA" id="ARBA00023002"/>
    </source>
</evidence>
<dbReference type="Gene3D" id="3.30.2070.10">
    <property type="entry name" value="Formate dehydrogenase/DMSO reductase"/>
    <property type="match status" value="1"/>
</dbReference>
<dbReference type="Pfam" id="PF01568">
    <property type="entry name" value="Molydop_binding"/>
    <property type="match status" value="1"/>
</dbReference>
<dbReference type="InterPro" id="IPR006656">
    <property type="entry name" value="Mopterin_OxRdtase"/>
</dbReference>
<dbReference type="InterPro" id="IPR006657">
    <property type="entry name" value="MoPterin_dinucl-bd_dom"/>
</dbReference>
<dbReference type="PROSITE" id="PS51257">
    <property type="entry name" value="PROKAR_LIPOPROTEIN"/>
    <property type="match status" value="1"/>
</dbReference>
<evidence type="ECO:0000259" key="7">
    <source>
        <dbReference type="Pfam" id="PF01568"/>
    </source>
</evidence>
<dbReference type="Gene3D" id="2.40.40.20">
    <property type="match status" value="1"/>
</dbReference>
<keyword evidence="2" id="KW-0479">Metal-binding</keyword>
<proteinExistence type="inferred from homology"/>
<feature type="domain" description="Molybdopterin dinucleotide-binding" evidence="7">
    <location>
        <begin position="660"/>
        <end position="715"/>
    </location>
</feature>
<evidence type="ECO:0000313" key="9">
    <source>
        <dbReference type="Proteomes" id="UP000236488"/>
    </source>
</evidence>
<keyword evidence="9" id="KW-1185">Reference proteome</keyword>
<gene>
    <name evidence="8" type="ORF">C2L80_06770</name>
</gene>
<keyword evidence="4" id="KW-0560">Oxidoreductase</keyword>
<dbReference type="EMBL" id="PPEL01000032">
    <property type="protein sequence ID" value="PNV65413.1"/>
    <property type="molecule type" value="Genomic_DNA"/>
</dbReference>
<dbReference type="SUPFAM" id="SSF53706">
    <property type="entry name" value="Formate dehydrogenase/DMSO reductase, domains 1-3"/>
    <property type="match status" value="1"/>
</dbReference>
<dbReference type="PROSITE" id="PS51318">
    <property type="entry name" value="TAT"/>
    <property type="match status" value="1"/>
</dbReference>
<comment type="caution">
    <text evidence="8">The sequence shown here is derived from an EMBL/GenBank/DDBJ whole genome shotgun (WGS) entry which is preliminary data.</text>
</comment>
<evidence type="ECO:0000256" key="3">
    <source>
        <dbReference type="ARBA" id="ARBA00022729"/>
    </source>
</evidence>
<reference evidence="8 9" key="1">
    <citation type="journal article" date="2018" name="Int. J. Syst. Evol. Microbiol.">
        <title>Rubneribacter badeniensis gen. nov., sp. nov. and Enteroscipio rubneri gen. nov., sp. nov., new members of the Eggerthellaceae isolated from human faeces.</title>
        <authorList>
            <person name="Danylec N."/>
            <person name="Gobl A."/>
            <person name="Stoll D.A."/>
            <person name="Hetzer B."/>
            <person name="Kulling S.E."/>
            <person name="Huch M."/>
        </authorList>
    </citation>
    <scope>NUCLEOTIDE SEQUENCE [LARGE SCALE GENOMIC DNA]</scope>
    <source>
        <strain evidence="8 9">ResAG-85</strain>
    </source>
</reference>
<dbReference type="GO" id="GO:0043546">
    <property type="term" value="F:molybdopterin cofactor binding"/>
    <property type="evidence" value="ECO:0007669"/>
    <property type="project" value="InterPro"/>
</dbReference>
<organism evidence="8 9">
    <name type="scientific">Rubneribacter badeniensis</name>
    <dbReference type="NCBI Taxonomy" id="2070688"/>
    <lineage>
        <taxon>Bacteria</taxon>
        <taxon>Bacillati</taxon>
        <taxon>Actinomycetota</taxon>
        <taxon>Coriobacteriia</taxon>
        <taxon>Eggerthellales</taxon>
        <taxon>Eggerthellaceae</taxon>
        <taxon>Rubneribacter</taxon>
    </lineage>
</organism>
<dbReference type="Proteomes" id="UP000236488">
    <property type="component" value="Unassembled WGS sequence"/>
</dbReference>
<evidence type="ECO:0000313" key="8">
    <source>
        <dbReference type="EMBL" id="PNV65413.1"/>
    </source>
</evidence>
<comment type="similarity">
    <text evidence="1">Belongs to the prokaryotic molybdopterin-containing oxidoreductase family.</text>
</comment>
<dbReference type="GO" id="GO:0016491">
    <property type="term" value="F:oxidoreductase activity"/>
    <property type="evidence" value="ECO:0007669"/>
    <property type="project" value="UniProtKB-KW"/>
</dbReference>
<dbReference type="GO" id="GO:0046872">
    <property type="term" value="F:metal ion binding"/>
    <property type="evidence" value="ECO:0007669"/>
    <property type="project" value="UniProtKB-KW"/>
</dbReference>
<dbReference type="InterPro" id="IPR009010">
    <property type="entry name" value="Asp_de-COase-like_dom_sf"/>
</dbReference>
<dbReference type="Gene3D" id="3.40.228.10">
    <property type="entry name" value="Dimethylsulfoxide Reductase, domain 2"/>
    <property type="match status" value="1"/>
</dbReference>
<evidence type="ECO:0000256" key="1">
    <source>
        <dbReference type="ARBA" id="ARBA00010312"/>
    </source>
</evidence>
<evidence type="ECO:0008006" key="10">
    <source>
        <dbReference type="Google" id="ProtNLM"/>
    </source>
</evidence>
<evidence type="ECO:0000259" key="6">
    <source>
        <dbReference type="Pfam" id="PF00384"/>
    </source>
</evidence>
<dbReference type="SUPFAM" id="SSF50692">
    <property type="entry name" value="ADC-like"/>
    <property type="match status" value="1"/>
</dbReference>
<dbReference type="Gene3D" id="3.40.50.740">
    <property type="match status" value="1"/>
</dbReference>